<dbReference type="Proteomes" id="UP000694846">
    <property type="component" value="Unplaced"/>
</dbReference>
<dbReference type="GeneID" id="112686262"/>
<dbReference type="AlphaFoldDB" id="A0A8B8FTX6"/>
<organism evidence="2 3">
    <name type="scientific">Sipha flava</name>
    <name type="common">yellow sugarcane aphid</name>
    <dbReference type="NCBI Taxonomy" id="143950"/>
    <lineage>
        <taxon>Eukaryota</taxon>
        <taxon>Metazoa</taxon>
        <taxon>Ecdysozoa</taxon>
        <taxon>Arthropoda</taxon>
        <taxon>Hexapoda</taxon>
        <taxon>Insecta</taxon>
        <taxon>Pterygota</taxon>
        <taxon>Neoptera</taxon>
        <taxon>Paraneoptera</taxon>
        <taxon>Hemiptera</taxon>
        <taxon>Sternorrhyncha</taxon>
        <taxon>Aphidomorpha</taxon>
        <taxon>Aphidoidea</taxon>
        <taxon>Aphididae</taxon>
        <taxon>Sipha</taxon>
    </lineage>
</organism>
<sequence>MDPAAINELLYASSDDESFSEKILLLFVIHARTIKGTQSVIARRLNLVWALNNANSSLRKSLDGRIKKDYNFLNVLQNNGYSKDDFCSYKNEVIKSVCKLLKINCNSKNLKRTFKRCQVIFRKDDASVSQVELFQNDVIMLDQENNLSRNTEQSVKRRLFNDGSPRKENSHETKNVEKFSLNFKYDDVENKEQDFIIHNPDLFNSPFEFNDDYCYETRVADNEKEIISIQNINKTEEPIITFKRKLEIFNTGDLFTPKKSYKSIVVCTTPEADLRALPRNSKNVYPLNVRNLSNGDGSKKITDFKKCTLVGIVNLQDEELKHIIPSIEQKNVFISDEINDLLRETFETVNNSCVLTIKRTSHRSFSAVKTRPRKTKKTPPKSGSRLCRTESISFNVASIGLNTSSSVLRNLQPFRLMLYG</sequence>
<keyword evidence="2" id="KW-1185">Reference proteome</keyword>
<name>A0A8B8FTX6_9HEMI</name>
<protein>
    <submittedName>
        <fullName evidence="3">Uncharacterized protein LOC112686262</fullName>
    </submittedName>
</protein>
<dbReference type="RefSeq" id="XP_025414247.1">
    <property type="nucleotide sequence ID" value="XM_025558462.1"/>
</dbReference>
<accession>A0A8B8FTX6</accession>
<feature type="region of interest" description="Disordered" evidence="1">
    <location>
        <begin position="365"/>
        <end position="384"/>
    </location>
</feature>
<feature type="compositionally biased region" description="Basic residues" evidence="1">
    <location>
        <begin position="370"/>
        <end position="379"/>
    </location>
</feature>
<evidence type="ECO:0000256" key="1">
    <source>
        <dbReference type="SAM" id="MobiDB-lite"/>
    </source>
</evidence>
<gene>
    <name evidence="3" type="primary">LOC112686262</name>
</gene>
<dbReference type="OrthoDB" id="6619368at2759"/>
<proteinExistence type="predicted"/>
<evidence type="ECO:0000313" key="2">
    <source>
        <dbReference type="Proteomes" id="UP000694846"/>
    </source>
</evidence>
<evidence type="ECO:0000313" key="3">
    <source>
        <dbReference type="RefSeq" id="XP_025414247.1"/>
    </source>
</evidence>
<reference evidence="3" key="1">
    <citation type="submission" date="2025-08" db="UniProtKB">
        <authorList>
            <consortium name="RefSeq"/>
        </authorList>
    </citation>
    <scope>IDENTIFICATION</scope>
    <source>
        <tissue evidence="3">Whole body</tissue>
    </source>
</reference>